<keyword evidence="1" id="KW-0812">Transmembrane</keyword>
<feature type="domain" description="Acyltransferase 3" evidence="2">
    <location>
        <begin position="11"/>
        <end position="354"/>
    </location>
</feature>
<reference evidence="3 4" key="1">
    <citation type="submission" date="2016-10" db="EMBL/GenBank/DDBJ databases">
        <authorList>
            <person name="de Groot N.N."/>
        </authorList>
    </citation>
    <scope>NUCLEOTIDE SEQUENCE [LARGE SCALE GENOMIC DNA]</scope>
    <source>
        <strain evidence="3 4">DSM 23142</strain>
    </source>
</reference>
<organism evidence="3 4">
    <name type="scientific">Microbacterium pygmaeum</name>
    <dbReference type="NCBI Taxonomy" id="370764"/>
    <lineage>
        <taxon>Bacteria</taxon>
        <taxon>Bacillati</taxon>
        <taxon>Actinomycetota</taxon>
        <taxon>Actinomycetes</taxon>
        <taxon>Micrococcales</taxon>
        <taxon>Microbacteriaceae</taxon>
        <taxon>Microbacterium</taxon>
    </lineage>
</organism>
<dbReference type="InterPro" id="IPR002656">
    <property type="entry name" value="Acyl_transf_3_dom"/>
</dbReference>
<feature type="transmembrane region" description="Helical" evidence="1">
    <location>
        <begin position="101"/>
        <end position="119"/>
    </location>
</feature>
<sequence>MSTPATGSRISSLDGLRGAAALVVLLHHALLTMSGFAAVYWAEPFPAYVAAFAFTPLHAVWAGPEAVLVFFVLSGVVLTLPAVRGRALPWRAYYPSRLIRLYLPVVFAVGFALLLARVWPRRTDSADSPWIQMHNEAPTLANAAKNAFLLNGTTWLNSPLWSLQWEVLFSLLLPLYLWLALRLGRRQWQIIGGIMLALILIGETTGVTALRFLPFFGLGALIAVNLDRLRSVSARFDQSGGSLLAQLAIAAGAVLLLIFQWWPGSILSPAVKPAGSVAVALGAVLLVLVAVCLPRAQRLLTSRALRAAGMISFSLYLVHEPILVTLAVIAPGDMSWIAPVVGIPLSLAAGWVFYLIVERATHRLARLVARRLADRRRRDTDPAIGR</sequence>
<feature type="transmembrane region" description="Helical" evidence="1">
    <location>
        <begin position="305"/>
        <end position="330"/>
    </location>
</feature>
<protein>
    <submittedName>
        <fullName evidence="3">Peptidoglycan/LPS O-acetylase OafA/YrhL, contains acyltransferase and SGNH-hydrolase domains</fullName>
    </submittedName>
</protein>
<evidence type="ECO:0000313" key="4">
    <source>
        <dbReference type="Proteomes" id="UP000199009"/>
    </source>
</evidence>
<keyword evidence="1" id="KW-0472">Membrane</keyword>
<name>A0A1G8CUX4_9MICO</name>
<dbReference type="RefSeq" id="WP_091492181.1">
    <property type="nucleotide sequence ID" value="NZ_LT629692.1"/>
</dbReference>
<dbReference type="AlphaFoldDB" id="A0A1G8CUX4"/>
<dbReference type="Proteomes" id="UP000199009">
    <property type="component" value="Chromosome I"/>
</dbReference>
<dbReference type="EMBL" id="LT629692">
    <property type="protein sequence ID" value="SDH48959.1"/>
    <property type="molecule type" value="Genomic_DNA"/>
</dbReference>
<dbReference type="PANTHER" id="PTHR23028">
    <property type="entry name" value="ACETYLTRANSFERASE"/>
    <property type="match status" value="1"/>
</dbReference>
<feature type="transmembrane region" description="Helical" evidence="1">
    <location>
        <begin position="336"/>
        <end position="357"/>
    </location>
</feature>
<feature type="transmembrane region" description="Helical" evidence="1">
    <location>
        <begin position="61"/>
        <end position="80"/>
    </location>
</feature>
<keyword evidence="3" id="KW-0378">Hydrolase</keyword>
<accession>A0A1G8CUX4</accession>
<keyword evidence="3" id="KW-0012">Acyltransferase</keyword>
<evidence type="ECO:0000259" key="2">
    <source>
        <dbReference type="Pfam" id="PF01757"/>
    </source>
</evidence>
<dbReference type="GO" id="GO:0016747">
    <property type="term" value="F:acyltransferase activity, transferring groups other than amino-acyl groups"/>
    <property type="evidence" value="ECO:0007669"/>
    <property type="project" value="InterPro"/>
</dbReference>
<feature type="transmembrane region" description="Helical" evidence="1">
    <location>
        <begin position="274"/>
        <end position="293"/>
    </location>
</feature>
<dbReference type="InterPro" id="IPR050879">
    <property type="entry name" value="Acyltransferase_3"/>
</dbReference>
<dbReference type="OrthoDB" id="9796461at2"/>
<keyword evidence="4" id="KW-1185">Reference proteome</keyword>
<evidence type="ECO:0000256" key="1">
    <source>
        <dbReference type="SAM" id="Phobius"/>
    </source>
</evidence>
<gene>
    <name evidence="3" type="ORF">SAMN04489810_3167</name>
</gene>
<evidence type="ECO:0000313" key="3">
    <source>
        <dbReference type="EMBL" id="SDH48959.1"/>
    </source>
</evidence>
<keyword evidence="1" id="KW-1133">Transmembrane helix</keyword>
<feature type="transmembrane region" description="Helical" evidence="1">
    <location>
        <begin position="212"/>
        <end position="229"/>
    </location>
</feature>
<dbReference type="STRING" id="370764.SAMN04489810_3167"/>
<dbReference type="GO" id="GO:0016787">
    <property type="term" value="F:hydrolase activity"/>
    <property type="evidence" value="ECO:0007669"/>
    <property type="project" value="UniProtKB-KW"/>
</dbReference>
<feature type="transmembrane region" description="Helical" evidence="1">
    <location>
        <begin position="241"/>
        <end position="262"/>
    </location>
</feature>
<feature type="transmembrane region" description="Helical" evidence="1">
    <location>
        <begin position="163"/>
        <end position="181"/>
    </location>
</feature>
<feature type="transmembrane region" description="Helical" evidence="1">
    <location>
        <begin position="20"/>
        <end position="41"/>
    </location>
</feature>
<proteinExistence type="predicted"/>
<feature type="transmembrane region" description="Helical" evidence="1">
    <location>
        <begin position="188"/>
        <end position="206"/>
    </location>
</feature>
<keyword evidence="3" id="KW-0808">Transferase</keyword>
<dbReference type="Pfam" id="PF01757">
    <property type="entry name" value="Acyl_transf_3"/>
    <property type="match status" value="1"/>
</dbReference>